<gene>
    <name evidence="1" type="ORF">GCM10011496_24380</name>
</gene>
<dbReference type="EMBL" id="BMIG01000008">
    <property type="protein sequence ID" value="GGB02512.1"/>
    <property type="molecule type" value="Genomic_DNA"/>
</dbReference>
<sequence>MMRMPTRIVDKSIQTLTRRCQHLGAVAKHWAMAGYNRARSQVLDQVKCCRDFVKSITSLELGKDYAKTTFPQSVGRNQGTGLWFKENDRIRIMAWCGMNLPKFVGEFDFAAWRYYAGELILGA</sequence>
<comment type="caution">
    <text evidence="1">The sequence shown here is derived from an EMBL/GenBank/DDBJ whole genome shotgun (WGS) entry which is preliminary data.</text>
</comment>
<accession>A0A916WHS7</accession>
<proteinExistence type="predicted"/>
<evidence type="ECO:0000313" key="1">
    <source>
        <dbReference type="EMBL" id="GGB02512.1"/>
    </source>
</evidence>
<organism evidence="1 2">
    <name type="scientific">Polaromonas eurypsychrophila</name>
    <dbReference type="NCBI Taxonomy" id="1614635"/>
    <lineage>
        <taxon>Bacteria</taxon>
        <taxon>Pseudomonadati</taxon>
        <taxon>Pseudomonadota</taxon>
        <taxon>Betaproteobacteria</taxon>
        <taxon>Burkholderiales</taxon>
        <taxon>Comamonadaceae</taxon>
        <taxon>Polaromonas</taxon>
    </lineage>
</organism>
<evidence type="ECO:0000313" key="2">
    <source>
        <dbReference type="Proteomes" id="UP000620596"/>
    </source>
</evidence>
<reference evidence="1" key="1">
    <citation type="journal article" date="2014" name="Int. J. Syst. Evol. Microbiol.">
        <title>Complete genome sequence of Corynebacterium casei LMG S-19264T (=DSM 44701T), isolated from a smear-ripened cheese.</title>
        <authorList>
            <consortium name="US DOE Joint Genome Institute (JGI-PGF)"/>
            <person name="Walter F."/>
            <person name="Albersmeier A."/>
            <person name="Kalinowski J."/>
            <person name="Ruckert C."/>
        </authorList>
    </citation>
    <scope>NUCLEOTIDE SEQUENCE</scope>
    <source>
        <strain evidence="1">CGMCC 1.15322</strain>
    </source>
</reference>
<reference evidence="1" key="2">
    <citation type="submission" date="2020-09" db="EMBL/GenBank/DDBJ databases">
        <authorList>
            <person name="Sun Q."/>
            <person name="Zhou Y."/>
        </authorList>
    </citation>
    <scope>NUCLEOTIDE SEQUENCE</scope>
    <source>
        <strain evidence="1">CGMCC 1.15322</strain>
    </source>
</reference>
<dbReference type="Proteomes" id="UP000620596">
    <property type="component" value="Unassembled WGS sequence"/>
</dbReference>
<protein>
    <submittedName>
        <fullName evidence="1">Uncharacterized protein</fullName>
    </submittedName>
</protein>
<dbReference type="AlphaFoldDB" id="A0A916WHS7"/>
<keyword evidence="2" id="KW-1185">Reference proteome</keyword>
<name>A0A916WHS7_9BURK</name>